<keyword evidence="1" id="KW-0472">Membrane</keyword>
<dbReference type="VEuPathDB" id="FungiDB:FUN_012485"/>
<dbReference type="Proteomes" id="UP000232722">
    <property type="component" value="Unassembled WGS sequence"/>
</dbReference>
<keyword evidence="1" id="KW-0812">Transmembrane</keyword>
<sequence>MALGFSIRRSLPQKIGAKMRQPCSACRRPTKLVKPTGVDNGLCSYCNKSNYQIRHVNMLRNKAQMFDLYTSEMRLRGVALKGFAYSYLFSYIERAFVVALLLLMLVLSCYLCGMLLGGNLYIISCVHAPLCSADFVNIMFALEVKLKGETYFFRLENLASEQDKSHLFEASALTKMVFSFNLKTKKLGKGDMLTGFEPSMILSLNLILDFDMFPGLVDII</sequence>
<dbReference type="VEuPathDB" id="FungiDB:FUN_003889"/>
<evidence type="ECO:0000313" key="3">
    <source>
        <dbReference type="Proteomes" id="UP000232722"/>
    </source>
</evidence>
<feature type="transmembrane region" description="Helical" evidence="1">
    <location>
        <begin position="95"/>
        <end position="122"/>
    </location>
</feature>
<dbReference type="VEuPathDB" id="FungiDB:RhiirFUN_012386"/>
<organism evidence="2 3">
    <name type="scientific">Rhizophagus irregularis</name>
    <dbReference type="NCBI Taxonomy" id="588596"/>
    <lineage>
        <taxon>Eukaryota</taxon>
        <taxon>Fungi</taxon>
        <taxon>Fungi incertae sedis</taxon>
        <taxon>Mucoromycota</taxon>
        <taxon>Glomeromycotina</taxon>
        <taxon>Glomeromycetes</taxon>
        <taxon>Glomerales</taxon>
        <taxon>Glomeraceae</taxon>
        <taxon>Rhizophagus</taxon>
    </lineage>
</organism>
<name>A0A2N0P1J0_9GLOM</name>
<evidence type="ECO:0000256" key="1">
    <source>
        <dbReference type="SAM" id="Phobius"/>
    </source>
</evidence>
<keyword evidence="1" id="KW-1133">Transmembrane helix</keyword>
<proteinExistence type="predicted"/>
<reference evidence="2 3" key="1">
    <citation type="submission" date="2016-04" db="EMBL/GenBank/DDBJ databases">
        <title>Genome analyses suggest a sexual origin of heterokaryosis in a supposedly ancient asexual fungus.</title>
        <authorList>
            <person name="Ropars J."/>
            <person name="Sedzielewska K."/>
            <person name="Noel J."/>
            <person name="Charron P."/>
            <person name="Farinelli L."/>
            <person name="Marton T."/>
            <person name="Kruger M."/>
            <person name="Pelin A."/>
            <person name="Brachmann A."/>
            <person name="Corradi N."/>
        </authorList>
    </citation>
    <scope>NUCLEOTIDE SEQUENCE [LARGE SCALE GENOMIC DNA]</scope>
    <source>
        <strain evidence="2 3">A5</strain>
    </source>
</reference>
<accession>A0A2N0P1J0</accession>
<dbReference type="EMBL" id="LLXJ01001802">
    <property type="protein sequence ID" value="PKC00705.1"/>
    <property type="molecule type" value="Genomic_DNA"/>
</dbReference>
<reference evidence="2 3" key="2">
    <citation type="submission" date="2017-09" db="EMBL/GenBank/DDBJ databases">
        <title>Extensive intraspecific genome diversity in a model arbuscular mycorrhizal fungus.</title>
        <authorList>
            <person name="Chen E.C."/>
            <person name="Morin E."/>
            <person name="Beaudet D."/>
            <person name="Noel J."/>
            <person name="Ndikumana S."/>
            <person name="Charron P."/>
            <person name="St-Onge C."/>
            <person name="Giorgi J."/>
            <person name="Grigoriev I.V."/>
            <person name="Roux C."/>
            <person name="Martin F.M."/>
            <person name="Corradi N."/>
        </authorList>
    </citation>
    <scope>NUCLEOTIDE SEQUENCE [LARGE SCALE GENOMIC DNA]</scope>
    <source>
        <strain evidence="2 3">A5</strain>
    </source>
</reference>
<evidence type="ECO:0000313" key="2">
    <source>
        <dbReference type="EMBL" id="PKC00705.1"/>
    </source>
</evidence>
<dbReference type="AlphaFoldDB" id="A0A2N0P1J0"/>
<gene>
    <name evidence="2" type="ORF">RhiirA5_382265</name>
</gene>
<protein>
    <submittedName>
        <fullName evidence="2">Uncharacterized protein</fullName>
    </submittedName>
</protein>
<comment type="caution">
    <text evidence="2">The sequence shown here is derived from an EMBL/GenBank/DDBJ whole genome shotgun (WGS) entry which is preliminary data.</text>
</comment>